<gene>
    <name evidence="13" type="ORF">SAMN05661091_6059</name>
</gene>
<evidence type="ECO:0000313" key="14">
    <source>
        <dbReference type="Proteomes" id="UP000192940"/>
    </source>
</evidence>
<dbReference type="AlphaFoldDB" id="A0A1X7HUU9"/>
<evidence type="ECO:0000256" key="6">
    <source>
        <dbReference type="ARBA" id="ARBA00022475"/>
    </source>
</evidence>
<feature type="transmembrane region" description="Helical" evidence="11">
    <location>
        <begin position="245"/>
        <end position="267"/>
    </location>
</feature>
<comment type="subunit">
    <text evidence="3">The complex is composed of two ATP-binding proteins (HrtA), two transmembrane proteins (HrtB) and a solute-binding protein.</text>
</comment>
<feature type="transmembrane region" description="Helical" evidence="11">
    <location>
        <begin position="288"/>
        <end position="318"/>
    </location>
</feature>
<feature type="transmembrane region" description="Helical" evidence="11">
    <location>
        <begin position="330"/>
        <end position="354"/>
    </location>
</feature>
<sequence>MFLAVRELKHSKLRYLLIGFIMVLIAWLVLFVTGLAQGLASDNASSIQNMKADYLVVQKESDQRLNRSVLTEQDWNDIREHTGEQSATPLGVQMTTLTRSNSTSKVDAAFFAIDTEQMLAPTVVEGSMISQTKADEVLADRSLKEEDFKLGDQIIDQASGKAFTIVGFTEGQSFSHAPVLHMNYKGWESIHNSDSGRGMFFNAIALSASSDQADQLVQQVPDIDVISKDQALQGIPGYKEEQGSLMMMIVFLYIIAAFVLAVFFYVITIQKMNQFGVLKAIGAQSAYLARNLILQVMLLSVVSLIISIALTYGVAALIGNSIPFDLSPSLVLGSAGLFLFVSLIGSLLSLYRVVKIDAIEAIGRAA</sequence>
<evidence type="ECO:0000256" key="3">
    <source>
        <dbReference type="ARBA" id="ARBA00011131"/>
    </source>
</evidence>
<evidence type="ECO:0000256" key="2">
    <source>
        <dbReference type="ARBA" id="ARBA00008697"/>
    </source>
</evidence>
<keyword evidence="8 11" id="KW-1133">Transmembrane helix</keyword>
<dbReference type="Proteomes" id="UP000192940">
    <property type="component" value="Chromosome I"/>
</dbReference>
<dbReference type="STRING" id="1313296.SAMN05661091_6059"/>
<evidence type="ECO:0000256" key="9">
    <source>
        <dbReference type="ARBA" id="ARBA00023136"/>
    </source>
</evidence>
<dbReference type="PANTHER" id="PTHR43738">
    <property type="entry name" value="ABC TRANSPORTER, MEMBRANE PROTEIN"/>
    <property type="match status" value="1"/>
</dbReference>
<evidence type="ECO:0000256" key="8">
    <source>
        <dbReference type="ARBA" id="ARBA00022989"/>
    </source>
</evidence>
<dbReference type="InterPro" id="IPR051125">
    <property type="entry name" value="ABC-4/HrtB_transporter"/>
</dbReference>
<accession>A0A1X7HUU9</accession>
<evidence type="ECO:0000256" key="4">
    <source>
        <dbReference type="ARBA" id="ARBA00016962"/>
    </source>
</evidence>
<dbReference type="GO" id="GO:0005886">
    <property type="term" value="C:plasma membrane"/>
    <property type="evidence" value="ECO:0007669"/>
    <property type="project" value="UniProtKB-SubCell"/>
</dbReference>
<evidence type="ECO:0000313" key="13">
    <source>
        <dbReference type="EMBL" id="SMF92853.1"/>
    </source>
</evidence>
<comment type="subcellular location">
    <subcellularLocation>
        <location evidence="1">Cell membrane</location>
        <topology evidence="1">Multi-pass membrane protein</topology>
    </subcellularLocation>
</comment>
<evidence type="ECO:0000256" key="1">
    <source>
        <dbReference type="ARBA" id="ARBA00004651"/>
    </source>
</evidence>
<dbReference type="InterPro" id="IPR003838">
    <property type="entry name" value="ABC3_permease_C"/>
</dbReference>
<dbReference type="EMBL" id="LT840184">
    <property type="protein sequence ID" value="SMF92853.1"/>
    <property type="molecule type" value="Genomic_DNA"/>
</dbReference>
<feature type="transmembrane region" description="Helical" evidence="11">
    <location>
        <begin position="15"/>
        <end position="40"/>
    </location>
</feature>
<protein>
    <recommendedName>
        <fullName evidence="4">Putative hemin transport system permease protein HrtB</fullName>
    </recommendedName>
</protein>
<name>A0A1X7HUU9_9BACL</name>
<proteinExistence type="inferred from homology"/>
<keyword evidence="9 11" id="KW-0472">Membrane</keyword>
<evidence type="ECO:0000256" key="7">
    <source>
        <dbReference type="ARBA" id="ARBA00022692"/>
    </source>
</evidence>
<keyword evidence="7 11" id="KW-0812">Transmembrane</keyword>
<evidence type="ECO:0000256" key="11">
    <source>
        <dbReference type="SAM" id="Phobius"/>
    </source>
</evidence>
<dbReference type="PANTHER" id="PTHR43738:SF1">
    <property type="entry name" value="HEMIN TRANSPORT SYSTEM PERMEASE PROTEIN HRTB-RELATED"/>
    <property type="match status" value="1"/>
</dbReference>
<keyword evidence="14" id="KW-1185">Reference proteome</keyword>
<comment type="similarity">
    <text evidence="2">Belongs to the ABC-4 integral membrane protein family. HrtB subfamily.</text>
</comment>
<keyword evidence="6" id="KW-1003">Cell membrane</keyword>
<organism evidence="13 14">
    <name type="scientific">Paenibacillus uliginis N3/975</name>
    <dbReference type="NCBI Taxonomy" id="1313296"/>
    <lineage>
        <taxon>Bacteria</taxon>
        <taxon>Bacillati</taxon>
        <taxon>Bacillota</taxon>
        <taxon>Bacilli</taxon>
        <taxon>Bacillales</taxon>
        <taxon>Paenibacillaceae</taxon>
        <taxon>Paenibacillus</taxon>
    </lineage>
</organism>
<evidence type="ECO:0000259" key="12">
    <source>
        <dbReference type="Pfam" id="PF02687"/>
    </source>
</evidence>
<evidence type="ECO:0000256" key="10">
    <source>
        <dbReference type="ARBA" id="ARBA00024973"/>
    </source>
</evidence>
<dbReference type="RefSeq" id="WP_208916894.1">
    <property type="nucleotide sequence ID" value="NZ_LT840184.1"/>
</dbReference>
<evidence type="ECO:0000256" key="5">
    <source>
        <dbReference type="ARBA" id="ARBA00022448"/>
    </source>
</evidence>
<comment type="function">
    <text evidence="10">Part of the ABC transporter complex hrt involved in hemin import. Responsible for the translocation of the substrate across the membrane.</text>
</comment>
<dbReference type="Pfam" id="PF02687">
    <property type="entry name" value="FtsX"/>
    <property type="match status" value="1"/>
</dbReference>
<feature type="domain" description="ABC3 transporter permease C-terminal" evidence="12">
    <location>
        <begin position="246"/>
        <end position="357"/>
    </location>
</feature>
<reference evidence="13 14" key="1">
    <citation type="submission" date="2017-04" db="EMBL/GenBank/DDBJ databases">
        <authorList>
            <person name="Afonso C.L."/>
            <person name="Miller P.J."/>
            <person name="Scott M.A."/>
            <person name="Spackman E."/>
            <person name="Goraichik I."/>
            <person name="Dimitrov K.M."/>
            <person name="Suarez D.L."/>
            <person name="Swayne D.E."/>
        </authorList>
    </citation>
    <scope>NUCLEOTIDE SEQUENCE [LARGE SCALE GENOMIC DNA]</scope>
    <source>
        <strain evidence="13 14">N3/975</strain>
    </source>
</reference>
<keyword evidence="5" id="KW-0813">Transport</keyword>